<dbReference type="PANTHER" id="PTHR33064">
    <property type="entry name" value="POL PROTEIN"/>
    <property type="match status" value="1"/>
</dbReference>
<feature type="region of interest" description="Disordered" evidence="13">
    <location>
        <begin position="758"/>
        <end position="789"/>
    </location>
</feature>
<keyword evidence="11" id="KW-0695">RNA-directed DNA polymerase</keyword>
<evidence type="ECO:0000256" key="9">
    <source>
        <dbReference type="ARBA" id="ARBA00022801"/>
    </source>
</evidence>
<dbReference type="Gene3D" id="1.10.375.10">
    <property type="entry name" value="Human Immunodeficiency Virus Type 1 Capsid Protein"/>
    <property type="match status" value="1"/>
</dbReference>
<keyword evidence="17" id="KW-1185">Reference proteome</keyword>
<organism evidence="17 18">
    <name type="scientific">Panthera pardus</name>
    <name type="common">Leopard</name>
    <name type="synonym">Felis pardus</name>
    <dbReference type="NCBI Taxonomy" id="9691"/>
    <lineage>
        <taxon>Eukaryota</taxon>
        <taxon>Metazoa</taxon>
        <taxon>Chordata</taxon>
        <taxon>Craniata</taxon>
        <taxon>Vertebrata</taxon>
        <taxon>Euteleostomi</taxon>
        <taxon>Mammalia</taxon>
        <taxon>Eutheria</taxon>
        <taxon>Laurasiatheria</taxon>
        <taxon>Carnivora</taxon>
        <taxon>Feliformia</taxon>
        <taxon>Felidae</taxon>
        <taxon>Pantherinae</taxon>
        <taxon>Panthera</taxon>
    </lineage>
</organism>
<keyword evidence="12" id="KW-0233">DNA recombination</keyword>
<dbReference type="Pfam" id="PF00075">
    <property type="entry name" value="RNase_H"/>
    <property type="match status" value="1"/>
</dbReference>
<dbReference type="PROSITE" id="PS50879">
    <property type="entry name" value="RNASE_H_1"/>
    <property type="match status" value="1"/>
</dbReference>
<feature type="compositionally biased region" description="Low complexity" evidence="13">
    <location>
        <begin position="61"/>
        <end position="76"/>
    </location>
</feature>
<dbReference type="InterPro" id="IPR040643">
    <property type="entry name" value="MLVIN_C"/>
</dbReference>
<dbReference type="GO" id="GO:0019068">
    <property type="term" value="P:virion assembly"/>
    <property type="evidence" value="ECO:0007669"/>
    <property type="project" value="InterPro"/>
</dbReference>
<keyword evidence="10" id="KW-0694">RNA-binding</keyword>
<dbReference type="GeneID" id="109277138"/>
<accession>A0A9W2URG9</accession>
<dbReference type="Gene3D" id="3.30.70.270">
    <property type="match status" value="1"/>
</dbReference>
<dbReference type="InterPro" id="IPR001995">
    <property type="entry name" value="Peptidase_A2_cat"/>
</dbReference>
<dbReference type="InterPro" id="IPR000477">
    <property type="entry name" value="RT_dom"/>
</dbReference>
<evidence type="ECO:0000256" key="3">
    <source>
        <dbReference type="ARBA" id="ARBA00012493"/>
    </source>
</evidence>
<evidence type="ECO:0000256" key="12">
    <source>
        <dbReference type="ARBA" id="ARBA00023172"/>
    </source>
</evidence>
<dbReference type="GO" id="GO:0003723">
    <property type="term" value="F:RNA binding"/>
    <property type="evidence" value="ECO:0007669"/>
    <property type="project" value="UniProtKB-KW"/>
</dbReference>
<gene>
    <name evidence="18" type="primary">LOC109277138</name>
</gene>
<keyword evidence="8" id="KW-0255">Endonuclease</keyword>
<dbReference type="Gene3D" id="2.30.30.850">
    <property type="match status" value="1"/>
</dbReference>
<protein>
    <recommendedName>
        <fullName evidence="4">Gag-Pol polyprotein</fullName>
        <ecNumber evidence="3">2.7.7.49</ecNumber>
        <ecNumber evidence="2">3.1.26.4</ecNumber>
    </recommendedName>
</protein>
<dbReference type="InterPro" id="IPR021109">
    <property type="entry name" value="Peptidase_aspartic_dom_sf"/>
</dbReference>
<dbReference type="InterPro" id="IPR002156">
    <property type="entry name" value="RNaseH_domain"/>
</dbReference>
<feature type="compositionally biased region" description="Pro residues" evidence="13">
    <location>
        <begin position="775"/>
        <end position="785"/>
    </location>
</feature>
<dbReference type="Pfam" id="PF18697">
    <property type="entry name" value="MLVIN_C"/>
    <property type="match status" value="1"/>
</dbReference>
<feature type="region of interest" description="Disordered" evidence="13">
    <location>
        <begin position="1"/>
        <end position="103"/>
    </location>
</feature>
<evidence type="ECO:0000259" key="15">
    <source>
        <dbReference type="PROSITE" id="PS50878"/>
    </source>
</evidence>
<dbReference type="GO" id="GO:0004190">
    <property type="term" value="F:aspartic-type endopeptidase activity"/>
    <property type="evidence" value="ECO:0007669"/>
    <property type="project" value="InterPro"/>
</dbReference>
<evidence type="ECO:0000313" key="18">
    <source>
        <dbReference type="RefSeq" id="XP_053749039.1"/>
    </source>
</evidence>
<dbReference type="InterPro" id="IPR018061">
    <property type="entry name" value="Retropepsins"/>
</dbReference>
<feature type="domain" description="Peptidase A2" evidence="14">
    <location>
        <begin position="203"/>
        <end position="273"/>
    </location>
</feature>
<dbReference type="SUPFAM" id="SSF56672">
    <property type="entry name" value="DNA/RNA polymerases"/>
    <property type="match status" value="1"/>
</dbReference>
<evidence type="ECO:0000256" key="5">
    <source>
        <dbReference type="ARBA" id="ARBA00022679"/>
    </source>
</evidence>
<dbReference type="SUPFAM" id="SSF53098">
    <property type="entry name" value="Ribonuclease H-like"/>
    <property type="match status" value="1"/>
</dbReference>
<evidence type="ECO:0000256" key="11">
    <source>
        <dbReference type="ARBA" id="ARBA00022918"/>
    </source>
</evidence>
<feature type="domain" description="Reverse transcriptase" evidence="15">
    <location>
        <begin position="382"/>
        <end position="594"/>
    </location>
</feature>
<dbReference type="PROSITE" id="PS00141">
    <property type="entry name" value="ASP_PROTEASE"/>
    <property type="match status" value="1"/>
</dbReference>
<dbReference type="InterPro" id="IPR012337">
    <property type="entry name" value="RNaseH-like_sf"/>
</dbReference>
<dbReference type="InterPro" id="IPR001969">
    <property type="entry name" value="Aspartic_peptidase_AS"/>
</dbReference>
<dbReference type="PROSITE" id="PS50878">
    <property type="entry name" value="RT_POL"/>
    <property type="match status" value="1"/>
</dbReference>
<evidence type="ECO:0000259" key="14">
    <source>
        <dbReference type="PROSITE" id="PS50175"/>
    </source>
</evidence>
<dbReference type="SUPFAM" id="SSF50630">
    <property type="entry name" value="Acid proteases"/>
    <property type="match status" value="1"/>
</dbReference>
<dbReference type="CDD" id="cd09273">
    <property type="entry name" value="RNase_HI_RT_Bel"/>
    <property type="match status" value="1"/>
</dbReference>
<sequence>MAPPAASPLPGPGGLRRAGRDGAAAAPGAGIRGGTPARAAPKPPAGSGRRALSPRVDTDPARGPTGAEAAPAATCSRRPRRKWPSGRRRRNADPRPPQDEWDYNTAEGRGRLLIYRQTLMAGLRAAARKPTNLAKIKINVPVVKKKAIGHRECPKKKQPHPSQGQWQPKTAPILFTQDTESGGRGSDPLPEPRVTLQVGGTPVQFLVDTGAQHSVLVKPHGKVSEKSSWVQGATGKKKYPWTTQRTVDLGTGKVTHSFLVIPGSPCPLLGRDLLTEMGAQIHFQPGGPTVTDFHNQPVSVLTVRLEDEYRLHQEPTPLDQGTEPWLQRFPDAWAETGGIGLAKHRPALFIEVEPGMDPVRVRQYPMPVEAKNGITPHIRRFLDLGVLRTCHSAWNTPLLPVRKPNSGEYRPVQDLREVNKRVVDIHPTVPNPDTLLSALSPEKQWYTLLDLKDAFFSLPLAPKSQELFAFAWTDPDRGINGQLTWTGLPQGFKNSPTLFDEALHEDLSEYRQQHPNITLLQYVDDLLIAAEMPEACIQGTEGLLRTLGYRASAKKAQICKSEGLLLNPLRVIFTPQKALNPASLLPDPDMGTPLHDCANILAQVYGVREDLKDQPLSDADAIWFTDGSSFLHQGQRYAGAAVTSETEVVWAEALPPGTSAQKAELIALTQALKLGRHRKLTVYADSRYAFATAHVHGAIYRERGLLTAEGKDIKNKEEILALLAALWEPKKLAIVHCPGHQKTTDPVSRGNNLADQTAKNIARPPAQSLTLQLPDPGPRELPPSPEYSESDIQWMSKLPMTRIKDGWWRDSKSSIILPDKLGWVRNSPYKLGLTPYEIMHGRPPPLIPNLKDNLVKAENDNSLEFLVSLQALQRVHEDVGPKLRELYETGPPPIPHRFCPGDWVLVKRHRRGTLEPRWRGPFQVILTTPTAIKVDGIATWIHFAHAKPVDPFSDLMGPSKTTWTVDRTKDNPLKLTLRRQRTEP</sequence>
<keyword evidence="6" id="KW-0548">Nucleotidyltransferase</keyword>
<dbReference type="RefSeq" id="XP_053749039.1">
    <property type="nucleotide sequence ID" value="XM_053893064.1"/>
</dbReference>
<evidence type="ECO:0000256" key="2">
    <source>
        <dbReference type="ARBA" id="ARBA00012180"/>
    </source>
</evidence>
<dbReference type="EC" id="3.1.26.4" evidence="2"/>
<evidence type="ECO:0000313" key="17">
    <source>
        <dbReference type="Proteomes" id="UP001165780"/>
    </source>
</evidence>
<dbReference type="InterPro" id="IPR008919">
    <property type="entry name" value="Retrov_capsid_N"/>
</dbReference>
<dbReference type="InterPro" id="IPR043128">
    <property type="entry name" value="Rev_trsase/Diguanyl_cyclase"/>
</dbReference>
<dbReference type="PROSITE" id="PS50175">
    <property type="entry name" value="ASP_PROT_RETROV"/>
    <property type="match status" value="1"/>
</dbReference>
<feature type="compositionally biased region" description="Low complexity" evidence="13">
    <location>
        <begin position="21"/>
        <end position="40"/>
    </location>
</feature>
<dbReference type="InterPro" id="IPR003036">
    <property type="entry name" value="Gag_P30"/>
</dbReference>
<dbReference type="GO" id="GO:0006310">
    <property type="term" value="P:DNA recombination"/>
    <property type="evidence" value="ECO:0007669"/>
    <property type="project" value="UniProtKB-KW"/>
</dbReference>
<dbReference type="Pfam" id="PF00078">
    <property type="entry name" value="RVT_1"/>
    <property type="match status" value="1"/>
</dbReference>
<dbReference type="Pfam" id="PF02093">
    <property type="entry name" value="Gag_p30"/>
    <property type="match status" value="1"/>
</dbReference>
<feature type="compositionally biased region" description="Basic residues" evidence="13">
    <location>
        <begin position="150"/>
        <end position="159"/>
    </location>
</feature>
<dbReference type="InterPro" id="IPR051320">
    <property type="entry name" value="Viral_Replic_Matur_Polypro"/>
</dbReference>
<evidence type="ECO:0000256" key="7">
    <source>
        <dbReference type="ARBA" id="ARBA00022722"/>
    </source>
</evidence>
<comment type="similarity">
    <text evidence="1">Belongs to the beta type-B retroviral polymerase family. HERV class-II K(HML-2) pol subfamily.</text>
</comment>
<feature type="compositionally biased region" description="Basic residues" evidence="13">
    <location>
        <begin position="77"/>
        <end position="90"/>
    </location>
</feature>
<dbReference type="Proteomes" id="UP001165780">
    <property type="component" value="Unplaced"/>
</dbReference>
<keyword evidence="9" id="KW-0378">Hydrolase</keyword>
<feature type="compositionally biased region" description="Pro residues" evidence="13">
    <location>
        <begin position="1"/>
        <end position="11"/>
    </location>
</feature>
<dbReference type="EC" id="2.7.7.49" evidence="3"/>
<dbReference type="Pfam" id="PF00077">
    <property type="entry name" value="RVP"/>
    <property type="match status" value="1"/>
</dbReference>
<dbReference type="GO" id="GO:0004523">
    <property type="term" value="F:RNA-DNA hybrid ribonuclease activity"/>
    <property type="evidence" value="ECO:0007669"/>
    <property type="project" value="UniProtKB-EC"/>
</dbReference>
<dbReference type="PANTHER" id="PTHR33064:SF29">
    <property type="entry name" value="PEPTIDASE A2 DOMAIN-CONTAINING PROTEIN-RELATED"/>
    <property type="match status" value="1"/>
</dbReference>
<keyword evidence="5" id="KW-0808">Transferase</keyword>
<dbReference type="GO" id="GO:0003964">
    <property type="term" value="F:RNA-directed DNA polymerase activity"/>
    <property type="evidence" value="ECO:0007669"/>
    <property type="project" value="UniProtKB-KW"/>
</dbReference>
<proteinExistence type="inferred from homology"/>
<evidence type="ECO:0000259" key="16">
    <source>
        <dbReference type="PROSITE" id="PS50879"/>
    </source>
</evidence>
<dbReference type="Gene3D" id="3.10.10.10">
    <property type="entry name" value="HIV Type 1 Reverse Transcriptase, subunit A, domain 1"/>
    <property type="match status" value="1"/>
</dbReference>
<evidence type="ECO:0000256" key="10">
    <source>
        <dbReference type="ARBA" id="ARBA00022884"/>
    </source>
</evidence>
<keyword evidence="7" id="KW-0540">Nuclease</keyword>
<evidence type="ECO:0000256" key="8">
    <source>
        <dbReference type="ARBA" id="ARBA00022759"/>
    </source>
</evidence>
<reference evidence="18" key="1">
    <citation type="submission" date="2025-08" db="UniProtKB">
        <authorList>
            <consortium name="RefSeq"/>
        </authorList>
    </citation>
    <scope>IDENTIFICATION</scope>
    <source>
        <tissue evidence="18">Whole blood</tissue>
    </source>
</reference>
<evidence type="ECO:0000256" key="13">
    <source>
        <dbReference type="SAM" id="MobiDB-lite"/>
    </source>
</evidence>
<dbReference type="CDD" id="cd06095">
    <property type="entry name" value="RP_RTVL_H_like"/>
    <property type="match status" value="1"/>
</dbReference>
<dbReference type="Gene3D" id="2.40.70.10">
    <property type="entry name" value="Acid Proteases"/>
    <property type="match status" value="1"/>
</dbReference>
<evidence type="ECO:0000256" key="4">
    <source>
        <dbReference type="ARBA" id="ARBA00018735"/>
    </source>
</evidence>
<dbReference type="Gene3D" id="3.30.420.10">
    <property type="entry name" value="Ribonuclease H-like superfamily/Ribonuclease H"/>
    <property type="match status" value="1"/>
</dbReference>
<name>A0A9W2URG9_PANPR</name>
<dbReference type="GO" id="GO:0006508">
    <property type="term" value="P:proteolysis"/>
    <property type="evidence" value="ECO:0007669"/>
    <property type="project" value="InterPro"/>
</dbReference>
<feature type="domain" description="RNase H type-1" evidence="16">
    <location>
        <begin position="617"/>
        <end position="763"/>
    </location>
</feature>
<evidence type="ECO:0000256" key="6">
    <source>
        <dbReference type="ARBA" id="ARBA00022695"/>
    </source>
</evidence>
<dbReference type="InterPro" id="IPR036397">
    <property type="entry name" value="RNaseH_sf"/>
</dbReference>
<dbReference type="InterPro" id="IPR043502">
    <property type="entry name" value="DNA/RNA_pol_sf"/>
</dbReference>
<feature type="region of interest" description="Disordered" evidence="13">
    <location>
        <begin position="150"/>
        <end position="169"/>
    </location>
</feature>
<evidence type="ECO:0000256" key="1">
    <source>
        <dbReference type="ARBA" id="ARBA00010879"/>
    </source>
</evidence>
<dbReference type="AlphaFoldDB" id="A0A9W2URG9"/>